<reference evidence="1 2" key="1">
    <citation type="submission" date="2018-11" db="EMBL/GenBank/DDBJ databases">
        <authorList>
            <consortium name="Pathogen Informatics"/>
        </authorList>
    </citation>
    <scope>NUCLEOTIDE SEQUENCE [LARGE SCALE GENOMIC DNA]</scope>
    <source>
        <strain>Denwood</strain>
        <strain evidence="2">Zambia</strain>
    </source>
</reference>
<evidence type="ECO:0000313" key="1">
    <source>
        <dbReference type="EMBL" id="VDP36385.1"/>
    </source>
</evidence>
<evidence type="ECO:0000313" key="2">
    <source>
        <dbReference type="Proteomes" id="UP000269396"/>
    </source>
</evidence>
<gene>
    <name evidence="1" type="ORF">SMTD_LOCUS6899</name>
</gene>
<sequence>MNINSVIQYGDIIKDDVDVDDVNDDGDDDDDDGDGNDVKCLSTIKISLKDVINHFICMNTFCTVLGFTTNITTTTTTTSTINNIY</sequence>
<dbReference type="Proteomes" id="UP000269396">
    <property type="component" value="Unassembled WGS sequence"/>
</dbReference>
<proteinExistence type="predicted"/>
<protein>
    <submittedName>
        <fullName evidence="1">Uncharacterized protein</fullName>
    </submittedName>
</protein>
<keyword evidence="2" id="KW-1185">Reference proteome</keyword>
<organism evidence="1 2">
    <name type="scientific">Schistosoma mattheei</name>
    <dbReference type="NCBI Taxonomy" id="31246"/>
    <lineage>
        <taxon>Eukaryota</taxon>
        <taxon>Metazoa</taxon>
        <taxon>Spiralia</taxon>
        <taxon>Lophotrochozoa</taxon>
        <taxon>Platyhelminthes</taxon>
        <taxon>Trematoda</taxon>
        <taxon>Digenea</taxon>
        <taxon>Strigeidida</taxon>
        <taxon>Schistosomatoidea</taxon>
        <taxon>Schistosomatidae</taxon>
        <taxon>Schistosoma</taxon>
    </lineage>
</organism>
<dbReference type="EMBL" id="UZAL01027876">
    <property type="protein sequence ID" value="VDP36385.1"/>
    <property type="molecule type" value="Genomic_DNA"/>
</dbReference>
<dbReference type="AlphaFoldDB" id="A0A183NXR3"/>
<accession>A0A183NXR3</accession>
<name>A0A183NXR3_9TREM</name>